<name>A0A914XT14_9BILA</name>
<organism evidence="2 3">
    <name type="scientific">Plectus sambesii</name>
    <dbReference type="NCBI Taxonomy" id="2011161"/>
    <lineage>
        <taxon>Eukaryota</taxon>
        <taxon>Metazoa</taxon>
        <taxon>Ecdysozoa</taxon>
        <taxon>Nematoda</taxon>
        <taxon>Chromadorea</taxon>
        <taxon>Plectida</taxon>
        <taxon>Plectina</taxon>
        <taxon>Plectoidea</taxon>
        <taxon>Plectidae</taxon>
        <taxon>Plectus</taxon>
    </lineage>
</organism>
<dbReference type="Proteomes" id="UP000887566">
    <property type="component" value="Unplaced"/>
</dbReference>
<keyword evidence="2" id="KW-1185">Reference proteome</keyword>
<sequence>MVPSALEKLPLADVQRPSSKKTGNVGFNGVNIAECLRYLLERRRLTGECPCPNVCTYNSDPTPPANTLRLQRRDPQRQSVDDPLNELAASPLPLAACAAEQDPVANAHLYDKEIRSVKSVEDLLNELAADVLTFASDVSL</sequence>
<dbReference type="AlphaFoldDB" id="A0A914XT14"/>
<evidence type="ECO:0000313" key="2">
    <source>
        <dbReference type="Proteomes" id="UP000887566"/>
    </source>
</evidence>
<proteinExistence type="predicted"/>
<evidence type="ECO:0000313" key="3">
    <source>
        <dbReference type="WBParaSite" id="PSAMB.scaffold9463size4950.g32466.t1"/>
    </source>
</evidence>
<reference evidence="3" key="1">
    <citation type="submission" date="2022-11" db="UniProtKB">
        <authorList>
            <consortium name="WormBaseParasite"/>
        </authorList>
    </citation>
    <scope>IDENTIFICATION</scope>
</reference>
<protein>
    <submittedName>
        <fullName evidence="3">Uncharacterized protein</fullName>
    </submittedName>
</protein>
<feature type="region of interest" description="Disordered" evidence="1">
    <location>
        <begin position="59"/>
        <end position="82"/>
    </location>
</feature>
<feature type="compositionally biased region" description="Basic and acidic residues" evidence="1">
    <location>
        <begin position="71"/>
        <end position="80"/>
    </location>
</feature>
<dbReference type="WBParaSite" id="PSAMB.scaffold9463size4950.g32466.t1">
    <property type="protein sequence ID" value="PSAMB.scaffold9463size4950.g32466.t1"/>
    <property type="gene ID" value="PSAMB.scaffold9463size4950.g32466"/>
</dbReference>
<evidence type="ECO:0000256" key="1">
    <source>
        <dbReference type="SAM" id="MobiDB-lite"/>
    </source>
</evidence>
<accession>A0A914XT14</accession>